<dbReference type="CDD" id="cd02009">
    <property type="entry name" value="TPP_SHCHC_synthase"/>
    <property type="match status" value="1"/>
</dbReference>
<dbReference type="PANTHER" id="PTHR42916">
    <property type="entry name" value="2-SUCCINYL-5-ENOLPYRUVYL-6-HYDROXY-3-CYCLOHEXENE-1-CARBOXYLATE SYNTHASE"/>
    <property type="match status" value="1"/>
</dbReference>
<organism evidence="9 10">
    <name type="scientific">Rothia kristinae</name>
    <dbReference type="NCBI Taxonomy" id="37923"/>
    <lineage>
        <taxon>Bacteria</taxon>
        <taxon>Bacillati</taxon>
        <taxon>Actinomycetota</taxon>
        <taxon>Actinomycetes</taxon>
        <taxon>Micrococcales</taxon>
        <taxon>Micrococcaceae</taxon>
        <taxon>Rothia</taxon>
    </lineage>
</organism>
<comment type="subunit">
    <text evidence="6">Homodimer.</text>
</comment>
<dbReference type="HAMAP" id="MF_01659">
    <property type="entry name" value="MenD"/>
    <property type="match status" value="1"/>
</dbReference>
<reference evidence="9" key="1">
    <citation type="submission" date="2016-06" db="EMBL/GenBank/DDBJ databases">
        <title>Identification of putative biosynthetic pathways for the production of bioactive secondary metabolites by the marine actinomycete Kocuria kristinae RUTW2-3.</title>
        <authorList>
            <person name="Waterworth S.C."/>
            <person name="Walmsley T.A."/>
            <person name="Matongo T."/>
            <person name="Davies-Coleman M.T."/>
            <person name="Dorrington R.A."/>
        </authorList>
    </citation>
    <scope>NUCLEOTIDE SEQUENCE [LARGE SCALE GENOMIC DNA]</scope>
    <source>
        <strain evidence="9">RUTW2-3</strain>
    </source>
</reference>
<comment type="cofactor">
    <cofactor evidence="6">
        <name>thiamine diphosphate</name>
        <dbReference type="ChEBI" id="CHEBI:58937"/>
    </cofactor>
    <text evidence="6">Binds 1 thiamine pyrophosphate per subunit.</text>
</comment>
<comment type="pathway">
    <text evidence="6">Quinol/quinone metabolism; menaquinone biosynthesis.</text>
</comment>
<dbReference type="GO" id="GO:0070204">
    <property type="term" value="F:2-succinyl-5-enolpyruvyl-6-hydroxy-3-cyclohexene-1-carboxylic-acid synthase activity"/>
    <property type="evidence" value="ECO:0007669"/>
    <property type="project" value="UniProtKB-UniRule"/>
</dbReference>
<keyword evidence="3 6" id="KW-0460">Magnesium</keyword>
<dbReference type="UniPathway" id="UPA00079"/>
<dbReference type="InterPro" id="IPR004433">
    <property type="entry name" value="MenaQ_synth_MenD"/>
</dbReference>
<sequence length="655" mass="68385">MVGVVGRGAGPRKLARVTPEAEPAPDQRPDAFLTAVSVLDSLIRAGMRHAVIAPGSRSAPLAYALAAAADAGALQVHVRIDERTAGFTALGLAKATGAPAAVVTTSGTAVGELLPAVMEAHHAEVPLAVLSADRPPRLRGTGANQTTDQPGIFGTHVRVGVDLTDYPEQTPGPQTAGFTDALAALTGRDPEDWAQPSLRPRGPVQINCAFDEPLHPNRRMRQILRAWADGVTGLEPEPAPTLPDPTLEAVVADAARPPAARSTNPVTAGRRPEPQDRPELQNQPGPQGRPAADEGAAAGNRASGETPERPADMLRRSVVIAGDGAGPLARDFAEAQGLPLLAEPSSNARSGTHAIGAYRVLLGEESLGGRIERVVLFGRPTLSRPVTRLLADPQTDAVIYLPRPVAWADPRRRPEMPVRTLAEAAAFAGTGEPGWLRAWRDADAALAARIEGLAAAGQLPTGPAVAAAVTRACEQDGSALVLGSSNLVRDADLAPAPDRALTGVWANRGLAGIDGTAATATGIGLGLGVPVRLLVGDLTFLHDLGSLNLGPREARPRLQIVVFNDDGGGIFTTLEHGQVAEDQGWADAVERFFSTPHGADLEHLVRGFGHRYVRADDVAALRAALREPEEGIEVIEVRGSRADLRPFHDALAHPA</sequence>
<evidence type="ECO:0000256" key="5">
    <source>
        <dbReference type="ARBA" id="ARBA00023211"/>
    </source>
</evidence>
<feature type="compositionally biased region" description="Basic and acidic residues" evidence="7">
    <location>
        <begin position="270"/>
        <end position="279"/>
    </location>
</feature>
<dbReference type="Proteomes" id="UP000053171">
    <property type="component" value="Unassembled WGS sequence"/>
</dbReference>
<feature type="compositionally biased region" description="Low complexity" evidence="7">
    <location>
        <begin position="288"/>
        <end position="302"/>
    </location>
</feature>
<dbReference type="PANTHER" id="PTHR42916:SF1">
    <property type="entry name" value="PROTEIN PHYLLO, CHLOROPLASTIC"/>
    <property type="match status" value="1"/>
</dbReference>
<proteinExistence type="inferred from homology"/>
<protein>
    <recommendedName>
        <fullName evidence="6">2-succinyl-5-enolpyruvyl-6-hydroxy-3-cyclohexene-1-carboxylate synthase</fullName>
        <shortName evidence="6">SEPHCHC synthase</shortName>
        <ecNumber evidence="6">2.2.1.9</ecNumber>
    </recommendedName>
    <alternativeName>
        <fullName evidence="6">Menaquinone biosynthesis protein MenD</fullName>
    </alternativeName>
</protein>
<dbReference type="Gene3D" id="3.40.50.970">
    <property type="match status" value="2"/>
</dbReference>
<keyword evidence="2 6" id="KW-0479">Metal-binding</keyword>
<comment type="function">
    <text evidence="6">Catalyzes the thiamine diphosphate-dependent decarboxylation of 2-oxoglutarate and the subsequent addition of the resulting succinic semialdehyde-thiamine pyrophosphate anion to isochorismate to yield 2-succinyl-5-enolpyruvyl-6-hydroxy-3-cyclohexene-1-carboxylate (SEPHCHC).</text>
</comment>
<dbReference type="GO" id="GO:0009234">
    <property type="term" value="P:menaquinone biosynthetic process"/>
    <property type="evidence" value="ECO:0007669"/>
    <property type="project" value="UniProtKB-UniRule"/>
</dbReference>
<evidence type="ECO:0000313" key="10">
    <source>
        <dbReference type="Proteomes" id="UP000053171"/>
    </source>
</evidence>
<dbReference type="SUPFAM" id="SSF52518">
    <property type="entry name" value="Thiamin diphosphate-binding fold (THDP-binding)"/>
    <property type="match status" value="2"/>
</dbReference>
<dbReference type="GO" id="GO:0030145">
    <property type="term" value="F:manganese ion binding"/>
    <property type="evidence" value="ECO:0007669"/>
    <property type="project" value="UniProtKB-UniRule"/>
</dbReference>
<comment type="cofactor">
    <cofactor evidence="6">
        <name>Mg(2+)</name>
        <dbReference type="ChEBI" id="CHEBI:18420"/>
    </cofactor>
    <cofactor evidence="6">
        <name>Mn(2+)</name>
        <dbReference type="ChEBI" id="CHEBI:29035"/>
    </cofactor>
</comment>
<keyword evidence="1 6" id="KW-0808">Transferase</keyword>
<dbReference type="NCBIfam" id="TIGR00173">
    <property type="entry name" value="menD"/>
    <property type="match status" value="1"/>
</dbReference>
<dbReference type="EC" id="2.2.1.9" evidence="6"/>
<dbReference type="EMBL" id="LJBJ02000028">
    <property type="protein sequence ID" value="OAX51242.1"/>
    <property type="molecule type" value="Genomic_DNA"/>
</dbReference>
<keyword evidence="6" id="KW-0474">Menaquinone biosynthesis</keyword>
<dbReference type="GO" id="GO:0030976">
    <property type="term" value="F:thiamine pyrophosphate binding"/>
    <property type="evidence" value="ECO:0007669"/>
    <property type="project" value="UniProtKB-UniRule"/>
</dbReference>
<dbReference type="UniPathway" id="UPA01057">
    <property type="reaction ID" value="UER00164"/>
</dbReference>
<dbReference type="GO" id="GO:0000287">
    <property type="term" value="F:magnesium ion binding"/>
    <property type="evidence" value="ECO:0007669"/>
    <property type="project" value="UniProtKB-UniRule"/>
</dbReference>
<dbReference type="Pfam" id="PF02776">
    <property type="entry name" value="TPP_enzyme_N"/>
    <property type="match status" value="1"/>
</dbReference>
<evidence type="ECO:0000256" key="4">
    <source>
        <dbReference type="ARBA" id="ARBA00023052"/>
    </source>
</evidence>
<evidence type="ECO:0000256" key="6">
    <source>
        <dbReference type="HAMAP-Rule" id="MF_01659"/>
    </source>
</evidence>
<comment type="pathway">
    <text evidence="6">Quinol/quinone metabolism; 1,4-dihydroxy-2-naphthoate biosynthesis; 1,4-dihydroxy-2-naphthoate from chorismate: step 2/7.</text>
</comment>
<evidence type="ECO:0000256" key="3">
    <source>
        <dbReference type="ARBA" id="ARBA00022842"/>
    </source>
</evidence>
<gene>
    <name evidence="6" type="primary">menD</name>
    <name evidence="9" type="ORF">AN277_0209910</name>
</gene>
<feature type="region of interest" description="Disordered" evidence="7">
    <location>
        <begin position="1"/>
        <end position="28"/>
    </location>
</feature>
<evidence type="ECO:0000256" key="7">
    <source>
        <dbReference type="SAM" id="MobiDB-lite"/>
    </source>
</evidence>
<keyword evidence="5 6" id="KW-0464">Manganese</keyword>
<comment type="catalytic activity">
    <reaction evidence="6">
        <text>isochorismate + 2-oxoglutarate + H(+) = 5-enolpyruvoyl-6-hydroxy-2-succinyl-cyclohex-3-ene-1-carboxylate + CO2</text>
        <dbReference type="Rhea" id="RHEA:25593"/>
        <dbReference type="ChEBI" id="CHEBI:15378"/>
        <dbReference type="ChEBI" id="CHEBI:16526"/>
        <dbReference type="ChEBI" id="CHEBI:16810"/>
        <dbReference type="ChEBI" id="CHEBI:29780"/>
        <dbReference type="ChEBI" id="CHEBI:58818"/>
        <dbReference type="EC" id="2.2.1.9"/>
    </reaction>
</comment>
<name>A0A199NQN9_9MICC</name>
<dbReference type="AlphaFoldDB" id="A0A199NQN9"/>
<evidence type="ECO:0000259" key="8">
    <source>
        <dbReference type="Pfam" id="PF02776"/>
    </source>
</evidence>
<dbReference type="InterPro" id="IPR029061">
    <property type="entry name" value="THDP-binding"/>
</dbReference>
<dbReference type="CDD" id="cd07037">
    <property type="entry name" value="TPP_PYR_MenD"/>
    <property type="match status" value="1"/>
</dbReference>
<comment type="caution">
    <text evidence="9">The sequence shown here is derived from an EMBL/GenBank/DDBJ whole genome shotgun (WGS) entry which is preliminary data.</text>
</comment>
<evidence type="ECO:0000313" key="9">
    <source>
        <dbReference type="EMBL" id="OAX51242.1"/>
    </source>
</evidence>
<feature type="domain" description="Thiamine pyrophosphate enzyme N-terminal TPP-binding" evidence="8">
    <location>
        <begin position="38"/>
        <end position="149"/>
    </location>
</feature>
<evidence type="ECO:0000256" key="2">
    <source>
        <dbReference type="ARBA" id="ARBA00022723"/>
    </source>
</evidence>
<keyword evidence="10" id="KW-1185">Reference proteome</keyword>
<feature type="region of interest" description="Disordered" evidence="7">
    <location>
        <begin position="254"/>
        <end position="312"/>
    </location>
</feature>
<dbReference type="Gene3D" id="3.40.50.1220">
    <property type="entry name" value="TPP-binding domain"/>
    <property type="match status" value="1"/>
</dbReference>
<dbReference type="InterPro" id="IPR012001">
    <property type="entry name" value="Thiamin_PyroP_enz_TPP-bd_dom"/>
</dbReference>
<evidence type="ECO:0000256" key="1">
    <source>
        <dbReference type="ARBA" id="ARBA00022679"/>
    </source>
</evidence>
<accession>A0A199NQN9</accession>
<keyword evidence="4 6" id="KW-0786">Thiamine pyrophosphate</keyword>
<comment type="similarity">
    <text evidence="6">Belongs to the TPP enzyme family. MenD subfamily.</text>
</comment>